<sequence length="100" mass="12065">MSGTYFITSYVVNNRGKLSQFKTYEINKVFSRAFYLAYYGYINCICERYNICIYPDNVIGQRYDLTFEQIASMYDIVHCIKNKEYSKKMNSKKHKWLQIF</sequence>
<organism evidence="1">
    <name type="scientific">Myoviridae sp. ctJ2i1</name>
    <dbReference type="NCBI Taxonomy" id="2825079"/>
    <lineage>
        <taxon>Viruses</taxon>
        <taxon>Duplodnaviria</taxon>
        <taxon>Heunggongvirae</taxon>
        <taxon>Uroviricota</taxon>
        <taxon>Caudoviricetes</taxon>
    </lineage>
</organism>
<name>A0A8S5V213_9CAUD</name>
<reference evidence="1" key="1">
    <citation type="journal article" date="2021" name="Proc. Natl. Acad. Sci. U.S.A.">
        <title>A Catalog of Tens of Thousands of Viruses from Human Metagenomes Reveals Hidden Associations with Chronic Diseases.</title>
        <authorList>
            <person name="Tisza M.J."/>
            <person name="Buck C.B."/>
        </authorList>
    </citation>
    <scope>NUCLEOTIDE SEQUENCE</scope>
    <source>
        <strain evidence="1">CtJ2i1</strain>
    </source>
</reference>
<accession>A0A8S5V213</accession>
<proteinExistence type="predicted"/>
<evidence type="ECO:0000313" key="1">
    <source>
        <dbReference type="EMBL" id="DAG00792.1"/>
    </source>
</evidence>
<protein>
    <submittedName>
        <fullName evidence="1">Uncharacterized protein</fullName>
    </submittedName>
</protein>
<dbReference type="EMBL" id="BK016182">
    <property type="protein sequence ID" value="DAG00792.1"/>
    <property type="molecule type" value="Genomic_DNA"/>
</dbReference>